<dbReference type="AlphaFoldDB" id="A0A1I3DBA0"/>
<sequence length="323" mass="37023">MFDKLRRPIVFQGAKQKAPYFEGWYFKHVSADEKTAICFIPGVSLSQKESHCFVQYIYTYEDEYQQQKTITGYVDEPIEAFQHQEKPFLVKVGSNIFTETFISVDLEDQQMSIKGKIGYGSFKPIESSVLQPNIMGFFAYIPKMECYHGVISMNHSLSGSLMVNDTRIDFTNGKGYVEKDWGRSFPKDYRWIQCNDFEDKQTSLFFSVAHIPFHIAAFKGFICNLVVNDQEYRFATYNRSKLLKEEQKGNELVFVLENKQARLTIFAKATHTGELIAPKNGTMEKSIKEGLIGEVSFQLLDKQTGVTIQDKGKMAGVEIVDDI</sequence>
<evidence type="ECO:0000313" key="2">
    <source>
        <dbReference type="Proteomes" id="UP000198668"/>
    </source>
</evidence>
<proteinExistence type="predicted"/>
<evidence type="ECO:0000313" key="1">
    <source>
        <dbReference type="EMBL" id="SFH83995.1"/>
    </source>
</evidence>
<reference evidence="1 2" key="1">
    <citation type="submission" date="2016-10" db="EMBL/GenBank/DDBJ databases">
        <authorList>
            <person name="de Groot N.N."/>
        </authorList>
    </citation>
    <scope>NUCLEOTIDE SEQUENCE [LARGE SCALE GENOMIC DNA]</scope>
    <source>
        <strain evidence="1 2">DSM 27630</strain>
    </source>
</reference>
<dbReference type="PANTHER" id="PTHR35309">
    <property type="match status" value="1"/>
</dbReference>
<dbReference type="Proteomes" id="UP000198668">
    <property type="component" value="Unassembled WGS sequence"/>
</dbReference>
<organism evidence="1 2">
    <name type="scientific">Pisciglobus halotolerans</name>
    <dbReference type="NCBI Taxonomy" id="745365"/>
    <lineage>
        <taxon>Bacteria</taxon>
        <taxon>Bacillati</taxon>
        <taxon>Bacillota</taxon>
        <taxon>Bacilli</taxon>
        <taxon>Lactobacillales</taxon>
        <taxon>Carnobacteriaceae</taxon>
    </lineage>
</organism>
<gene>
    <name evidence="1" type="ORF">SAMN04489868_1335</name>
</gene>
<dbReference type="Pfam" id="PF14249">
    <property type="entry name" value="Tocopherol_cycl"/>
    <property type="match status" value="1"/>
</dbReference>
<dbReference type="InterPro" id="IPR025893">
    <property type="entry name" value="Tocopherol_cyclase"/>
</dbReference>
<keyword evidence="2" id="KW-1185">Reference proteome</keyword>
<protein>
    <submittedName>
        <fullName evidence="1">Tocopherol cyclase</fullName>
    </submittedName>
</protein>
<dbReference type="SUPFAM" id="SSF159245">
    <property type="entry name" value="AttH-like"/>
    <property type="match status" value="1"/>
</dbReference>
<dbReference type="OrthoDB" id="9772627at2"/>
<dbReference type="GO" id="GO:0009976">
    <property type="term" value="F:tocopherol cyclase activity"/>
    <property type="evidence" value="ECO:0007669"/>
    <property type="project" value="InterPro"/>
</dbReference>
<accession>A0A1I3DBA0</accession>
<dbReference type="EMBL" id="FOQE01000033">
    <property type="protein sequence ID" value="SFH83995.1"/>
    <property type="molecule type" value="Genomic_DNA"/>
</dbReference>
<dbReference type="PANTHER" id="PTHR35309:SF4">
    <property type="entry name" value="TOCOPHEROL CYCLASE"/>
    <property type="match status" value="1"/>
</dbReference>
<dbReference type="RefSeq" id="WP_092093216.1">
    <property type="nucleotide sequence ID" value="NZ_FOQE01000033.1"/>
</dbReference>
<name>A0A1I3DBA0_9LACT</name>